<dbReference type="PANTHER" id="PTHR43861">
    <property type="entry name" value="TRANS-ACONITATE 2-METHYLTRANSFERASE-RELATED"/>
    <property type="match status" value="1"/>
</dbReference>
<dbReference type="GO" id="GO:0016740">
    <property type="term" value="F:transferase activity"/>
    <property type="evidence" value="ECO:0007669"/>
    <property type="project" value="UniProtKB-KW"/>
</dbReference>
<keyword evidence="1" id="KW-0808">Transferase</keyword>
<gene>
    <name evidence="3" type="ORF">UFOPK2399_00416</name>
</gene>
<dbReference type="CDD" id="cd02440">
    <property type="entry name" value="AdoMet_MTases"/>
    <property type="match status" value="1"/>
</dbReference>
<evidence type="ECO:0000313" key="3">
    <source>
        <dbReference type="EMBL" id="CAB4686840.1"/>
    </source>
</evidence>
<sequence length="234" mass="25861">MNAAWDEVWERRTLDAEKPLLAALLAADGLDTGFGDVREDAWREATARWVDELGLSEGDSVFEVGCGAGAFLYALREHGIRVSGIDRSSTLIGYARDVMPEATFAVADAADFDLGEQADIVVAFGVFMYFPELDYATGVLERMVAKARRAVAVIDVPDKAHEAEALARRIATVGGEDAYRERYAGLDHLYYDRAWFANAMSRAGIRGPLIADQWLKHYENGRSRFNAWGELSTT</sequence>
<proteinExistence type="predicted"/>
<feature type="domain" description="Methyltransferase" evidence="2">
    <location>
        <begin position="61"/>
        <end position="136"/>
    </location>
</feature>
<evidence type="ECO:0000259" key="2">
    <source>
        <dbReference type="Pfam" id="PF13649"/>
    </source>
</evidence>
<organism evidence="3">
    <name type="scientific">freshwater metagenome</name>
    <dbReference type="NCBI Taxonomy" id="449393"/>
    <lineage>
        <taxon>unclassified sequences</taxon>
        <taxon>metagenomes</taxon>
        <taxon>ecological metagenomes</taxon>
    </lineage>
</organism>
<dbReference type="SUPFAM" id="SSF53335">
    <property type="entry name" value="S-adenosyl-L-methionine-dependent methyltransferases"/>
    <property type="match status" value="1"/>
</dbReference>
<dbReference type="EMBL" id="CAEZXP010000001">
    <property type="protein sequence ID" value="CAB4686840.1"/>
    <property type="molecule type" value="Genomic_DNA"/>
</dbReference>
<dbReference type="AlphaFoldDB" id="A0A6J6NJK2"/>
<reference evidence="3" key="1">
    <citation type="submission" date="2020-05" db="EMBL/GenBank/DDBJ databases">
        <authorList>
            <person name="Chiriac C."/>
            <person name="Salcher M."/>
            <person name="Ghai R."/>
            <person name="Kavagutti S V."/>
        </authorList>
    </citation>
    <scope>NUCLEOTIDE SEQUENCE</scope>
</reference>
<protein>
    <submittedName>
        <fullName evidence="3">Unannotated protein</fullName>
    </submittedName>
</protein>
<dbReference type="InterPro" id="IPR029063">
    <property type="entry name" value="SAM-dependent_MTases_sf"/>
</dbReference>
<accession>A0A6J6NJK2</accession>
<evidence type="ECO:0000256" key="1">
    <source>
        <dbReference type="ARBA" id="ARBA00022679"/>
    </source>
</evidence>
<dbReference type="InterPro" id="IPR041698">
    <property type="entry name" value="Methyltransf_25"/>
</dbReference>
<dbReference type="Pfam" id="PF13649">
    <property type="entry name" value="Methyltransf_25"/>
    <property type="match status" value="1"/>
</dbReference>
<dbReference type="Gene3D" id="3.40.50.150">
    <property type="entry name" value="Vaccinia Virus protein VP39"/>
    <property type="match status" value="1"/>
</dbReference>
<name>A0A6J6NJK2_9ZZZZ</name>